<evidence type="ECO:0000256" key="1">
    <source>
        <dbReference type="SAM" id="SignalP"/>
    </source>
</evidence>
<dbReference type="EMBL" id="GGFM01008697">
    <property type="protein sequence ID" value="MBW29448.1"/>
    <property type="molecule type" value="Transcribed_RNA"/>
</dbReference>
<sequence>MRARANVCVCVCVCVCASACMCLCLCHGARHSSHPRKSVTFSSRILQPTPPIKRDKIRGYNQTNLFGKMSSRRHRVHVCARVRVRPCVCARTVVAHPVFGPFALPLFTHPLAGDATITPTHTYTRTRQG</sequence>
<name>A0A2M3ZM09_9DIPT</name>
<proteinExistence type="predicted"/>
<accession>A0A2M3ZM09</accession>
<keyword evidence="1" id="KW-0732">Signal</keyword>
<dbReference type="AlphaFoldDB" id="A0A2M3ZM09"/>
<feature type="signal peptide" evidence="1">
    <location>
        <begin position="1"/>
        <end position="22"/>
    </location>
</feature>
<feature type="chain" id="PRO_5014701552" description="Secreted peptide" evidence="1">
    <location>
        <begin position="23"/>
        <end position="129"/>
    </location>
</feature>
<evidence type="ECO:0008006" key="3">
    <source>
        <dbReference type="Google" id="ProtNLM"/>
    </source>
</evidence>
<protein>
    <recommendedName>
        <fullName evidence="3">Secreted peptide</fullName>
    </recommendedName>
</protein>
<evidence type="ECO:0000313" key="2">
    <source>
        <dbReference type="EMBL" id="MBW29448.1"/>
    </source>
</evidence>
<reference evidence="2" key="1">
    <citation type="submission" date="2018-01" db="EMBL/GenBank/DDBJ databases">
        <title>An insight into the sialome of Amazonian anophelines.</title>
        <authorList>
            <person name="Ribeiro J.M."/>
            <person name="Scarpassa V."/>
            <person name="Calvo E."/>
        </authorList>
    </citation>
    <scope>NUCLEOTIDE SEQUENCE</scope>
    <source>
        <tissue evidence="2">Salivary glands</tissue>
    </source>
</reference>
<organism evidence="2">
    <name type="scientific">Anopheles braziliensis</name>
    <dbReference type="NCBI Taxonomy" id="58242"/>
    <lineage>
        <taxon>Eukaryota</taxon>
        <taxon>Metazoa</taxon>
        <taxon>Ecdysozoa</taxon>
        <taxon>Arthropoda</taxon>
        <taxon>Hexapoda</taxon>
        <taxon>Insecta</taxon>
        <taxon>Pterygota</taxon>
        <taxon>Neoptera</taxon>
        <taxon>Endopterygota</taxon>
        <taxon>Diptera</taxon>
        <taxon>Nematocera</taxon>
        <taxon>Culicoidea</taxon>
        <taxon>Culicidae</taxon>
        <taxon>Anophelinae</taxon>
        <taxon>Anopheles</taxon>
    </lineage>
</organism>